<feature type="domain" description="Thioredoxin" evidence="3">
    <location>
        <begin position="1"/>
        <end position="108"/>
    </location>
</feature>
<dbReference type="STRING" id="225359.A0A2S4PJP8"/>
<accession>A0A2S4PJP8</accession>
<name>A0A2S4PJP8_9PEZI</name>
<dbReference type="PRINTS" id="PR00421">
    <property type="entry name" value="THIOREDOXIN"/>
</dbReference>
<protein>
    <recommendedName>
        <fullName evidence="3">Thioredoxin domain-containing protein</fullName>
    </recommendedName>
</protein>
<evidence type="ECO:0000259" key="3">
    <source>
        <dbReference type="PROSITE" id="PS51352"/>
    </source>
</evidence>
<gene>
    <name evidence="4" type="ORF">EPUL_005650</name>
</gene>
<sequence length="108" mass="11968">MVVQPIRSKAELDIMIKTHEYVVIDAYATWCGPCRNISPIFESLSNRVDRVKFFKVDVDDAPDVAEALGIRAMPTFIFFRNGEKVDEIKGASPGTLESVVRSFVGSSA</sequence>
<dbReference type="InterPro" id="IPR005746">
    <property type="entry name" value="Thioredoxin"/>
</dbReference>
<dbReference type="InterPro" id="IPR013766">
    <property type="entry name" value="Thioredoxin_domain"/>
</dbReference>
<dbReference type="FunFam" id="3.40.30.10:FF:000245">
    <property type="entry name" value="Thioredoxin"/>
    <property type="match status" value="1"/>
</dbReference>
<evidence type="ECO:0000313" key="5">
    <source>
        <dbReference type="Proteomes" id="UP000237438"/>
    </source>
</evidence>
<dbReference type="SUPFAM" id="SSF52833">
    <property type="entry name" value="Thioredoxin-like"/>
    <property type="match status" value="1"/>
</dbReference>
<dbReference type="EMBL" id="PEDP01003498">
    <property type="protein sequence ID" value="POS82245.1"/>
    <property type="molecule type" value="Genomic_DNA"/>
</dbReference>
<comment type="similarity">
    <text evidence="1">Belongs to the thioredoxin family.</text>
</comment>
<dbReference type="PROSITE" id="PS51352">
    <property type="entry name" value="THIOREDOXIN_2"/>
    <property type="match status" value="1"/>
</dbReference>
<dbReference type="Gene3D" id="3.40.30.10">
    <property type="entry name" value="Glutaredoxin"/>
    <property type="match status" value="1"/>
</dbReference>
<dbReference type="PANTHER" id="PTHR46115">
    <property type="entry name" value="THIOREDOXIN-LIKE PROTEIN 1"/>
    <property type="match status" value="1"/>
</dbReference>
<evidence type="ECO:0000256" key="1">
    <source>
        <dbReference type="ARBA" id="ARBA00008987"/>
    </source>
</evidence>
<feature type="non-terminal residue" evidence="4">
    <location>
        <position position="108"/>
    </location>
</feature>
<organism evidence="4 5">
    <name type="scientific">Erysiphe pulchra</name>
    <dbReference type="NCBI Taxonomy" id="225359"/>
    <lineage>
        <taxon>Eukaryota</taxon>
        <taxon>Fungi</taxon>
        <taxon>Dikarya</taxon>
        <taxon>Ascomycota</taxon>
        <taxon>Pezizomycotina</taxon>
        <taxon>Leotiomycetes</taxon>
        <taxon>Erysiphales</taxon>
        <taxon>Erysiphaceae</taxon>
        <taxon>Erysiphe</taxon>
    </lineage>
</organism>
<keyword evidence="2" id="KW-1015">Disulfide bond</keyword>
<evidence type="ECO:0000313" key="4">
    <source>
        <dbReference type="EMBL" id="POS82245.1"/>
    </source>
</evidence>
<proteinExistence type="inferred from homology"/>
<dbReference type="InterPro" id="IPR036249">
    <property type="entry name" value="Thioredoxin-like_sf"/>
</dbReference>
<dbReference type="Proteomes" id="UP000237438">
    <property type="component" value="Unassembled WGS sequence"/>
</dbReference>
<dbReference type="AlphaFoldDB" id="A0A2S4PJP8"/>
<dbReference type="CDD" id="cd02947">
    <property type="entry name" value="TRX_family"/>
    <property type="match status" value="1"/>
</dbReference>
<keyword evidence="5" id="KW-1185">Reference proteome</keyword>
<reference evidence="4 5" key="1">
    <citation type="submission" date="2017-10" db="EMBL/GenBank/DDBJ databases">
        <title>Development of genomic resources for the powdery mildew, Erysiphe pulchra.</title>
        <authorList>
            <person name="Wadl P.A."/>
            <person name="Mack B.M."/>
            <person name="Moore G."/>
            <person name="Beltz S.B."/>
        </authorList>
    </citation>
    <scope>NUCLEOTIDE SEQUENCE [LARGE SCALE GENOMIC DNA]</scope>
    <source>
        <strain evidence="4">Cflorida</strain>
    </source>
</reference>
<evidence type="ECO:0000256" key="2">
    <source>
        <dbReference type="ARBA" id="ARBA00023157"/>
    </source>
</evidence>
<dbReference type="NCBIfam" id="TIGR01068">
    <property type="entry name" value="thioredoxin"/>
    <property type="match status" value="1"/>
</dbReference>
<dbReference type="Pfam" id="PF00085">
    <property type="entry name" value="Thioredoxin"/>
    <property type="match status" value="1"/>
</dbReference>
<comment type="caution">
    <text evidence="4">The sequence shown here is derived from an EMBL/GenBank/DDBJ whole genome shotgun (WGS) entry which is preliminary data.</text>
</comment>
<dbReference type="GO" id="GO:0015035">
    <property type="term" value="F:protein-disulfide reductase activity"/>
    <property type="evidence" value="ECO:0007669"/>
    <property type="project" value="InterPro"/>
</dbReference>
<dbReference type="OrthoDB" id="10263751at2759"/>